<dbReference type="EMBL" id="CCMZ01000037">
    <property type="protein sequence ID" value="CDX24796.1"/>
    <property type="molecule type" value="Genomic_DNA"/>
</dbReference>
<evidence type="ECO:0000256" key="1">
    <source>
        <dbReference type="ARBA" id="ARBA00001947"/>
    </source>
</evidence>
<dbReference type="Gene3D" id="3.40.50.720">
    <property type="entry name" value="NAD(P)-binding Rossmann-like Domain"/>
    <property type="match status" value="1"/>
</dbReference>
<reference evidence="8" key="1">
    <citation type="submission" date="2014-08" db="EMBL/GenBank/DDBJ databases">
        <authorList>
            <person name="Moulin L."/>
        </authorList>
    </citation>
    <scope>NUCLEOTIDE SEQUENCE [LARGE SCALE GENOMIC DNA]</scope>
</reference>
<dbReference type="Pfam" id="PF08240">
    <property type="entry name" value="ADH_N"/>
    <property type="match status" value="1"/>
</dbReference>
<evidence type="ECO:0000256" key="2">
    <source>
        <dbReference type="ARBA" id="ARBA00008072"/>
    </source>
</evidence>
<dbReference type="PANTHER" id="PTHR43350">
    <property type="entry name" value="NAD-DEPENDENT ALCOHOL DEHYDROGENASE"/>
    <property type="match status" value="1"/>
</dbReference>
<evidence type="ECO:0000313" key="8">
    <source>
        <dbReference type="Proteomes" id="UP000045285"/>
    </source>
</evidence>
<dbReference type="InterPro" id="IPR036291">
    <property type="entry name" value="NAD(P)-bd_dom_sf"/>
</dbReference>
<evidence type="ECO:0000256" key="5">
    <source>
        <dbReference type="ARBA" id="ARBA00023002"/>
    </source>
</evidence>
<protein>
    <submittedName>
        <fullName evidence="7">Zinc-containing alcohol dehydrogenase superfamily protein</fullName>
    </submittedName>
</protein>
<dbReference type="SUPFAM" id="SSF50129">
    <property type="entry name" value="GroES-like"/>
    <property type="match status" value="1"/>
</dbReference>
<feature type="domain" description="Alcohol dehydrogenase-like N-terminal" evidence="6">
    <location>
        <begin position="26"/>
        <end position="137"/>
    </location>
</feature>
<evidence type="ECO:0000259" key="6">
    <source>
        <dbReference type="Pfam" id="PF08240"/>
    </source>
</evidence>
<proteinExistence type="inferred from homology"/>
<dbReference type="GO" id="GO:0046872">
    <property type="term" value="F:metal ion binding"/>
    <property type="evidence" value="ECO:0007669"/>
    <property type="project" value="UniProtKB-KW"/>
</dbReference>
<keyword evidence="3" id="KW-0479">Metal-binding</keyword>
<dbReference type="PANTHER" id="PTHR43350:SF17">
    <property type="entry name" value="NAD-DEPENDENT ALCOHOL DEHYDROGENASE"/>
    <property type="match status" value="1"/>
</dbReference>
<keyword evidence="8" id="KW-1185">Reference proteome</keyword>
<dbReference type="Gene3D" id="3.90.180.10">
    <property type="entry name" value="Medium-chain alcohol dehydrogenases, catalytic domain"/>
    <property type="match status" value="1"/>
</dbReference>
<comment type="cofactor">
    <cofactor evidence="1">
        <name>Zn(2+)</name>
        <dbReference type="ChEBI" id="CHEBI:29105"/>
    </cofactor>
</comment>
<dbReference type="AlphaFoldDB" id="A0A090E5F6"/>
<dbReference type="GO" id="GO:0016491">
    <property type="term" value="F:oxidoreductase activity"/>
    <property type="evidence" value="ECO:0007669"/>
    <property type="project" value="UniProtKB-KW"/>
</dbReference>
<sequence>MKAVRVVEGNRQFVPQEIERPALPAGAVRVRIQAAFLPPYFEHLPSGSWQTPARPFTPGQCAVGVVEETADPDCPLRRGQAVYCDMYIEGPGPEADHGFIGCFGLAPAASRHLAKWPNGTFAEEFVGPEHCFTPIPDNVRTPPEILCRLGWFATALAGFRRGDFKPGCIVAINGASGLLGTSAAVIALAIGATQVRLVGRRTSVLQQVAALDSRLMVEEADDRSPVDFVLDCAGGENAAASVTLSERLRRFGTIVFVGALTERAAFNTSLLMRNSNRVVGSFWFPHRLAADVLALIAAGTIDLSPFRADIFNTDQILAAMEHSVDHSGGLFHVALKP</sequence>
<dbReference type="SUPFAM" id="SSF51735">
    <property type="entry name" value="NAD(P)-binding Rossmann-fold domains"/>
    <property type="match status" value="1"/>
</dbReference>
<gene>
    <name evidence="7" type="ORF">MPL3356_420021</name>
</gene>
<comment type="similarity">
    <text evidence="2">Belongs to the zinc-containing alcohol dehydrogenase family.</text>
</comment>
<dbReference type="InterPro" id="IPR013154">
    <property type="entry name" value="ADH-like_N"/>
</dbReference>
<dbReference type="InterPro" id="IPR011032">
    <property type="entry name" value="GroES-like_sf"/>
</dbReference>
<evidence type="ECO:0000313" key="7">
    <source>
        <dbReference type="EMBL" id="CDX24796.1"/>
    </source>
</evidence>
<keyword evidence="4" id="KW-0862">Zinc</keyword>
<evidence type="ECO:0000256" key="4">
    <source>
        <dbReference type="ARBA" id="ARBA00022833"/>
    </source>
</evidence>
<keyword evidence="5" id="KW-0560">Oxidoreductase</keyword>
<dbReference type="Proteomes" id="UP000045285">
    <property type="component" value="Unassembled WGS sequence"/>
</dbReference>
<name>A0A090E5F6_MESPL</name>
<organism evidence="7 8">
    <name type="scientific">Mesorhizobium plurifarium</name>
    <dbReference type="NCBI Taxonomy" id="69974"/>
    <lineage>
        <taxon>Bacteria</taxon>
        <taxon>Pseudomonadati</taxon>
        <taxon>Pseudomonadota</taxon>
        <taxon>Alphaproteobacteria</taxon>
        <taxon>Hyphomicrobiales</taxon>
        <taxon>Phyllobacteriaceae</taxon>
        <taxon>Mesorhizobium</taxon>
    </lineage>
</organism>
<accession>A0A090E5F6</accession>
<evidence type="ECO:0000256" key="3">
    <source>
        <dbReference type="ARBA" id="ARBA00022723"/>
    </source>
</evidence>